<proteinExistence type="predicted"/>
<dbReference type="FunFam" id="3.40.50.300:FF:001329">
    <property type="entry name" value="Small GTP-binding protein, putative"/>
    <property type="match status" value="1"/>
</dbReference>
<keyword evidence="2" id="KW-1185">Reference proteome</keyword>
<dbReference type="PROSITE" id="PS51419">
    <property type="entry name" value="RAB"/>
    <property type="match status" value="1"/>
</dbReference>
<dbReference type="InterPro" id="IPR027417">
    <property type="entry name" value="P-loop_NTPase"/>
</dbReference>
<dbReference type="Proteomes" id="UP001458880">
    <property type="component" value="Unassembled WGS sequence"/>
</dbReference>
<dbReference type="InterPro" id="IPR001806">
    <property type="entry name" value="Small_GTPase"/>
</dbReference>
<dbReference type="Pfam" id="PF00071">
    <property type="entry name" value="Ras"/>
    <property type="match status" value="1"/>
</dbReference>
<reference evidence="1 2" key="1">
    <citation type="journal article" date="2024" name="BMC Genomics">
        <title>De novo assembly and annotation of Popillia japonica's genome with initial clues to its potential as an invasive pest.</title>
        <authorList>
            <person name="Cucini C."/>
            <person name="Boschi S."/>
            <person name="Funari R."/>
            <person name="Cardaioli E."/>
            <person name="Iannotti N."/>
            <person name="Marturano G."/>
            <person name="Paoli F."/>
            <person name="Bruttini M."/>
            <person name="Carapelli A."/>
            <person name="Frati F."/>
            <person name="Nardi F."/>
        </authorList>
    </citation>
    <scope>NUCLEOTIDE SEQUENCE [LARGE SCALE GENOMIC DNA]</scope>
    <source>
        <strain evidence="1">DMR45628</strain>
    </source>
</reference>
<dbReference type="GO" id="GO:0005525">
    <property type="term" value="F:GTP binding"/>
    <property type="evidence" value="ECO:0007669"/>
    <property type="project" value="InterPro"/>
</dbReference>
<dbReference type="SMART" id="SM00175">
    <property type="entry name" value="RAB"/>
    <property type="match status" value="1"/>
</dbReference>
<dbReference type="Gene3D" id="3.40.50.300">
    <property type="entry name" value="P-loop containing nucleotide triphosphate hydrolases"/>
    <property type="match status" value="2"/>
</dbReference>
<protein>
    <submittedName>
        <fullName evidence="1">Ras family</fullName>
    </submittedName>
</protein>
<accession>A0AAW1M0F4</accession>
<dbReference type="PANTHER" id="PTHR47979">
    <property type="entry name" value="DRAB11-RELATED"/>
    <property type="match status" value="1"/>
</dbReference>
<comment type="caution">
    <text evidence="1">The sequence shown here is derived from an EMBL/GenBank/DDBJ whole genome shotgun (WGS) entry which is preliminary data.</text>
</comment>
<organism evidence="1 2">
    <name type="scientific">Popillia japonica</name>
    <name type="common">Japanese beetle</name>
    <dbReference type="NCBI Taxonomy" id="7064"/>
    <lineage>
        <taxon>Eukaryota</taxon>
        <taxon>Metazoa</taxon>
        <taxon>Ecdysozoa</taxon>
        <taxon>Arthropoda</taxon>
        <taxon>Hexapoda</taxon>
        <taxon>Insecta</taxon>
        <taxon>Pterygota</taxon>
        <taxon>Neoptera</taxon>
        <taxon>Endopterygota</taxon>
        <taxon>Coleoptera</taxon>
        <taxon>Polyphaga</taxon>
        <taxon>Scarabaeiformia</taxon>
        <taxon>Scarabaeidae</taxon>
        <taxon>Rutelinae</taxon>
        <taxon>Popillia</taxon>
    </lineage>
</organism>
<gene>
    <name evidence="1" type="ORF">QE152_g9179</name>
</gene>
<dbReference type="PRINTS" id="PR00449">
    <property type="entry name" value="RASTRNSFRMNG"/>
</dbReference>
<dbReference type="GO" id="GO:0003924">
    <property type="term" value="F:GTPase activity"/>
    <property type="evidence" value="ECO:0007669"/>
    <property type="project" value="InterPro"/>
</dbReference>
<dbReference type="CDD" id="cd00154">
    <property type="entry name" value="Rab"/>
    <property type="match status" value="1"/>
</dbReference>
<dbReference type="InterPro" id="IPR050209">
    <property type="entry name" value="Rab_GTPases_membrane_traffic"/>
</dbReference>
<dbReference type="SMART" id="SM00174">
    <property type="entry name" value="RHO"/>
    <property type="match status" value="1"/>
</dbReference>
<evidence type="ECO:0000313" key="1">
    <source>
        <dbReference type="EMBL" id="KAK9739216.1"/>
    </source>
</evidence>
<name>A0AAW1M0F4_POPJA</name>
<sequence>MATVKIPEQKVILCGEYGVGKSSIFRRFTNNTFVTATDRQSTLGLDHYDKIYKVANARDIRLQLWDTGGMERVASVTSSYYKFAEAAILHLLDIVTYAENAKIFLCGNKLDLVNKVPQVSDADIDAFCEQCHNLISKTYKTSCKTSEGLEEMFSDIALQLVQSNRSKLELQSMETHGFKLSGNEEPAEDSCLC</sequence>
<dbReference type="SUPFAM" id="SSF52540">
    <property type="entry name" value="P-loop containing nucleoside triphosphate hydrolases"/>
    <property type="match status" value="1"/>
</dbReference>
<dbReference type="SMART" id="SM00173">
    <property type="entry name" value="RAS"/>
    <property type="match status" value="1"/>
</dbReference>
<evidence type="ECO:0000313" key="2">
    <source>
        <dbReference type="Proteomes" id="UP001458880"/>
    </source>
</evidence>
<dbReference type="AlphaFoldDB" id="A0AAW1M0F4"/>
<dbReference type="EMBL" id="JASPKY010000077">
    <property type="protein sequence ID" value="KAK9739216.1"/>
    <property type="molecule type" value="Genomic_DNA"/>
</dbReference>